<dbReference type="PANTHER" id="PTHR46481">
    <property type="entry name" value="ZINC FINGER BED DOMAIN-CONTAINING PROTEIN 4"/>
    <property type="match status" value="1"/>
</dbReference>
<organism evidence="8 9">
    <name type="scientific">Ganoderma sinense ZZ0214-1</name>
    <dbReference type="NCBI Taxonomy" id="1077348"/>
    <lineage>
        <taxon>Eukaryota</taxon>
        <taxon>Fungi</taxon>
        <taxon>Dikarya</taxon>
        <taxon>Basidiomycota</taxon>
        <taxon>Agaricomycotina</taxon>
        <taxon>Agaricomycetes</taxon>
        <taxon>Polyporales</taxon>
        <taxon>Polyporaceae</taxon>
        <taxon>Ganoderma</taxon>
    </lineage>
</organism>
<proteinExistence type="predicted"/>
<keyword evidence="4" id="KW-0862">Zinc</keyword>
<evidence type="ECO:0000313" key="9">
    <source>
        <dbReference type="Proteomes" id="UP000230002"/>
    </source>
</evidence>
<keyword evidence="9" id="KW-1185">Reference proteome</keyword>
<dbReference type="OrthoDB" id="2740733at2759"/>
<comment type="subcellular location">
    <subcellularLocation>
        <location evidence="1">Nucleus</location>
    </subcellularLocation>
</comment>
<dbReference type="InterPro" id="IPR008906">
    <property type="entry name" value="HATC_C_dom"/>
</dbReference>
<dbReference type="Pfam" id="PF05699">
    <property type="entry name" value="Dimer_Tnp_hAT"/>
    <property type="match status" value="1"/>
</dbReference>
<keyword evidence="2" id="KW-0479">Metal-binding</keyword>
<dbReference type="AlphaFoldDB" id="A0A2G8RV80"/>
<evidence type="ECO:0000256" key="5">
    <source>
        <dbReference type="ARBA" id="ARBA00023242"/>
    </source>
</evidence>
<dbReference type="GO" id="GO:0005634">
    <property type="term" value="C:nucleus"/>
    <property type="evidence" value="ECO:0007669"/>
    <property type="project" value="UniProtKB-SubCell"/>
</dbReference>
<evidence type="ECO:0000256" key="3">
    <source>
        <dbReference type="ARBA" id="ARBA00022771"/>
    </source>
</evidence>
<gene>
    <name evidence="8" type="ORF">GSI_13310</name>
</gene>
<evidence type="ECO:0000256" key="6">
    <source>
        <dbReference type="SAM" id="MobiDB-lite"/>
    </source>
</evidence>
<protein>
    <recommendedName>
        <fullName evidence="7">HAT C-terminal dimerisation domain-containing protein</fullName>
    </recommendedName>
</protein>
<evidence type="ECO:0000256" key="1">
    <source>
        <dbReference type="ARBA" id="ARBA00004123"/>
    </source>
</evidence>
<dbReference type="InterPro" id="IPR052035">
    <property type="entry name" value="ZnF_BED_domain_contain"/>
</dbReference>
<feature type="domain" description="HAT C-terminal dimerisation" evidence="7">
    <location>
        <begin position="735"/>
        <end position="816"/>
    </location>
</feature>
<dbReference type="Proteomes" id="UP000230002">
    <property type="component" value="Unassembled WGS sequence"/>
</dbReference>
<reference evidence="8 9" key="1">
    <citation type="journal article" date="2015" name="Sci. Rep.">
        <title>Chromosome-level genome map provides insights into diverse defense mechanisms in the medicinal fungus Ganoderma sinense.</title>
        <authorList>
            <person name="Zhu Y."/>
            <person name="Xu J."/>
            <person name="Sun C."/>
            <person name="Zhou S."/>
            <person name="Xu H."/>
            <person name="Nelson D.R."/>
            <person name="Qian J."/>
            <person name="Song J."/>
            <person name="Luo H."/>
            <person name="Xiang L."/>
            <person name="Li Y."/>
            <person name="Xu Z."/>
            <person name="Ji A."/>
            <person name="Wang L."/>
            <person name="Lu S."/>
            <person name="Hayward A."/>
            <person name="Sun W."/>
            <person name="Li X."/>
            <person name="Schwartz D.C."/>
            <person name="Wang Y."/>
            <person name="Chen S."/>
        </authorList>
    </citation>
    <scope>NUCLEOTIDE SEQUENCE [LARGE SCALE GENOMIC DNA]</scope>
    <source>
        <strain evidence="8 9">ZZ0214-1</strain>
    </source>
</reference>
<name>A0A2G8RV80_9APHY</name>
<comment type="caution">
    <text evidence="8">The sequence shown here is derived from an EMBL/GenBank/DDBJ whole genome shotgun (WGS) entry which is preliminary data.</text>
</comment>
<accession>A0A2G8RV80</accession>
<dbReference type="GO" id="GO:0046983">
    <property type="term" value="F:protein dimerization activity"/>
    <property type="evidence" value="ECO:0007669"/>
    <property type="project" value="InterPro"/>
</dbReference>
<dbReference type="STRING" id="1077348.A0A2G8RV80"/>
<evidence type="ECO:0000256" key="4">
    <source>
        <dbReference type="ARBA" id="ARBA00022833"/>
    </source>
</evidence>
<sequence>MPISSTLATSDSATHETRSKRRRETSSQGLLGDQNPATHPAAPGNGDSISAAAPRKSSQGDGVVKKRHKADSAAPKRPSPSQGTAGKKVPSRDPITLSDDELSVVGSDGDEGASAIKASARTAAQLAGVQGSNGRRARFAQRFAGLTAEQTLAELSKSWRSSVYKHFSDPIIVKGPNGSTVHRFTCKRHPSKHVDRMEYQESTGNLSRHVKACDPEETPETEMITAYASGAQYSPARLRFLVAMWCARRHRAFQIVEDAEFREVLHMLYAKARLPSRVTVSRDVQAIHAMAKANVIEMFNGLPSKIHVAVDGWTSPNVTSFLGVTAHWHDEAEINHVILDFIKLTSAHTADNLAEKLLECFREFGIENKVLGITSDNAKTNDAMMRHLKMLHPESRGPDGRVRCFAHILSLVVKAVMSQFGRRKGKALPHEIQALRDPNDQDDGDGIRPGDMDASREAADDEVIENMEEDHPELRIDDQDVKLVQVALEKIARLSQRVWYSPQIRAELARLAGDAGINSEVLVRMVKTRWNTVATVLARALELRPVLDDLCDMHHFNGEKSARLRRYILTNEEWTVLEQLHGLLDPFLFATNEISSSTRGLVHEVIPYIDILTAHLDDFQDNLALTTGIRSAAKRGRLMLILHPAFKLVYFRKAEWPEDWIDEARALATEEWTSHYKPAAPANGKAGPANGQGAASRSRPRPFRMSTGGKMPARATRDLFASIGARAAGPEHDALEAYLEAPPLTTVKDPLAYWNAALKSGSEDPALARMALDFLSVPATSVDVERAFSRGRLMVNRLRTALSDRSVCAGTVLGSWARVDGLVVESDAVKLLAGKKGAHASTPARADAIKEADLDGSSGAELSELEDDDEVATASFGVEDATYSDDDMYA</sequence>
<dbReference type="PANTHER" id="PTHR46481:SF10">
    <property type="entry name" value="ZINC FINGER BED DOMAIN-CONTAINING PROTEIN 39"/>
    <property type="match status" value="1"/>
</dbReference>
<dbReference type="SUPFAM" id="SSF53098">
    <property type="entry name" value="Ribonuclease H-like"/>
    <property type="match status" value="1"/>
</dbReference>
<feature type="region of interest" description="Disordered" evidence="6">
    <location>
        <begin position="677"/>
        <end position="710"/>
    </location>
</feature>
<evidence type="ECO:0000256" key="2">
    <source>
        <dbReference type="ARBA" id="ARBA00022723"/>
    </source>
</evidence>
<feature type="compositionally biased region" description="Low complexity" evidence="6">
    <location>
        <begin position="677"/>
        <end position="695"/>
    </location>
</feature>
<keyword evidence="5" id="KW-0539">Nucleus</keyword>
<dbReference type="InterPro" id="IPR012337">
    <property type="entry name" value="RNaseH-like_sf"/>
</dbReference>
<dbReference type="GO" id="GO:0008270">
    <property type="term" value="F:zinc ion binding"/>
    <property type="evidence" value="ECO:0007669"/>
    <property type="project" value="UniProtKB-KW"/>
</dbReference>
<feature type="compositionally biased region" description="Polar residues" evidence="6">
    <location>
        <begin position="1"/>
        <end position="12"/>
    </location>
</feature>
<keyword evidence="3" id="KW-0863">Zinc-finger</keyword>
<evidence type="ECO:0000313" key="8">
    <source>
        <dbReference type="EMBL" id="PIL25420.1"/>
    </source>
</evidence>
<feature type="region of interest" description="Disordered" evidence="6">
    <location>
        <begin position="1"/>
        <end position="111"/>
    </location>
</feature>
<evidence type="ECO:0000259" key="7">
    <source>
        <dbReference type="Pfam" id="PF05699"/>
    </source>
</evidence>
<dbReference type="EMBL" id="AYKW01000056">
    <property type="protein sequence ID" value="PIL25420.1"/>
    <property type="molecule type" value="Genomic_DNA"/>
</dbReference>
<feature type="region of interest" description="Disordered" evidence="6">
    <location>
        <begin position="435"/>
        <end position="457"/>
    </location>
</feature>